<protein>
    <recommendedName>
        <fullName evidence="1">AB hydrolase-1 domain-containing protein</fullName>
    </recommendedName>
</protein>
<organism evidence="2 3">
    <name type="scientific">Roseivirga spongicola</name>
    <dbReference type="NCBI Taxonomy" id="333140"/>
    <lineage>
        <taxon>Bacteria</taxon>
        <taxon>Pseudomonadati</taxon>
        <taxon>Bacteroidota</taxon>
        <taxon>Cytophagia</taxon>
        <taxon>Cytophagales</taxon>
        <taxon>Roseivirgaceae</taxon>
        <taxon>Roseivirga</taxon>
    </lineage>
</organism>
<proteinExistence type="predicted"/>
<dbReference type="STRING" id="333140.AWW68_10180"/>
<accession>A0A150X8V1</accession>
<dbReference type="Pfam" id="PF00561">
    <property type="entry name" value="Abhydrolase_1"/>
    <property type="match status" value="1"/>
</dbReference>
<feature type="domain" description="AB hydrolase-1" evidence="1">
    <location>
        <begin position="34"/>
        <end position="154"/>
    </location>
</feature>
<dbReference type="InterPro" id="IPR029058">
    <property type="entry name" value="AB_hydrolase_fold"/>
</dbReference>
<evidence type="ECO:0000313" key="3">
    <source>
        <dbReference type="Proteomes" id="UP000075606"/>
    </source>
</evidence>
<evidence type="ECO:0000313" key="2">
    <source>
        <dbReference type="EMBL" id="KYG75167.1"/>
    </source>
</evidence>
<reference evidence="2 3" key="1">
    <citation type="submission" date="2016-01" db="EMBL/GenBank/DDBJ databases">
        <title>Genome sequencing of Roseivirga spongicola UST030701-084.</title>
        <authorList>
            <person name="Selvaratnam C."/>
            <person name="Thevarajoo S."/>
            <person name="Goh K.M."/>
            <person name="Ee R."/>
            <person name="Chan K.-G."/>
            <person name="Chong C.S."/>
        </authorList>
    </citation>
    <scope>NUCLEOTIDE SEQUENCE [LARGE SCALE GENOMIC DNA]</scope>
    <source>
        <strain evidence="2 3">UST030701-084</strain>
    </source>
</reference>
<dbReference type="SUPFAM" id="SSF53474">
    <property type="entry name" value="alpha/beta-Hydrolases"/>
    <property type="match status" value="1"/>
</dbReference>
<name>A0A150X8V1_9BACT</name>
<dbReference type="Proteomes" id="UP000075606">
    <property type="component" value="Unassembled WGS sequence"/>
</dbReference>
<dbReference type="RefSeq" id="WP_068220958.1">
    <property type="nucleotide sequence ID" value="NZ_CP139724.1"/>
</dbReference>
<sequence>MHQLTKKELLISGQSPLKPITADITFKDNNQLKPLVIFIHGFKGFKDWGPWPIVANKFAVEGFCFCKLNFSFNGITPNNLSEITDLEAFGYNNFSKELDDIDRLLAHLDANNLSDQLQIDLNEVYLIGHSRGGGISIIKTSEDSRIKKLVTWASVYDFATYFSPAELMYWKTHGVVYVKNSRTGQNFPMYYQFVEDFLRNEERFVIEKAIIKVQQPTLFVHGTNDETVNINAAFQLKEWKPEAYLHVIERANHTFGGTHPFSEEKLPEDLENATDKTIEFLKE</sequence>
<dbReference type="InterPro" id="IPR000073">
    <property type="entry name" value="AB_hydrolase_1"/>
</dbReference>
<dbReference type="OrthoDB" id="9808543at2"/>
<dbReference type="Gene3D" id="3.40.50.1820">
    <property type="entry name" value="alpha/beta hydrolase"/>
    <property type="match status" value="1"/>
</dbReference>
<gene>
    <name evidence="2" type="ORF">AWW68_10180</name>
</gene>
<dbReference type="AlphaFoldDB" id="A0A150X8V1"/>
<evidence type="ECO:0000259" key="1">
    <source>
        <dbReference type="Pfam" id="PF00561"/>
    </source>
</evidence>
<dbReference type="EMBL" id="LRPC01000023">
    <property type="protein sequence ID" value="KYG75167.1"/>
    <property type="molecule type" value="Genomic_DNA"/>
</dbReference>
<comment type="caution">
    <text evidence="2">The sequence shown here is derived from an EMBL/GenBank/DDBJ whole genome shotgun (WGS) entry which is preliminary data.</text>
</comment>
<keyword evidence="3" id="KW-1185">Reference proteome</keyword>